<evidence type="ECO:0000256" key="1">
    <source>
        <dbReference type="SAM" id="MobiDB-lite"/>
    </source>
</evidence>
<dbReference type="Proteomes" id="UP001499933">
    <property type="component" value="Unassembled WGS sequence"/>
</dbReference>
<keyword evidence="3" id="KW-1185">Reference proteome</keyword>
<comment type="caution">
    <text evidence="2">The sequence shown here is derived from an EMBL/GenBank/DDBJ whole genome shotgun (WGS) entry which is preliminary data.</text>
</comment>
<sequence>MTAHLADPVPTPWIRSDEPPPDEDIDAIDLWWRSACARLHRGGYDDHAFRHGEHGADPVEISEWVWPDARDFASDPPVSETAATGGDND</sequence>
<accession>A0ABN2RJ66</accession>
<organism evidence="2 3">
    <name type="scientific">Microbacterium deminutum</name>
    <dbReference type="NCBI Taxonomy" id="344164"/>
    <lineage>
        <taxon>Bacteria</taxon>
        <taxon>Bacillati</taxon>
        <taxon>Actinomycetota</taxon>
        <taxon>Actinomycetes</taxon>
        <taxon>Micrococcales</taxon>
        <taxon>Microbacteriaceae</taxon>
        <taxon>Microbacterium</taxon>
    </lineage>
</organism>
<reference evidence="2 3" key="1">
    <citation type="journal article" date="2019" name="Int. J. Syst. Evol. Microbiol.">
        <title>The Global Catalogue of Microorganisms (GCM) 10K type strain sequencing project: providing services to taxonomists for standard genome sequencing and annotation.</title>
        <authorList>
            <consortium name="The Broad Institute Genomics Platform"/>
            <consortium name="The Broad Institute Genome Sequencing Center for Infectious Disease"/>
            <person name="Wu L."/>
            <person name="Ma J."/>
        </authorList>
    </citation>
    <scope>NUCLEOTIDE SEQUENCE [LARGE SCALE GENOMIC DNA]</scope>
    <source>
        <strain evidence="2 3">JCM 14901</strain>
    </source>
</reference>
<feature type="region of interest" description="Disordered" evidence="1">
    <location>
        <begin position="1"/>
        <end position="22"/>
    </location>
</feature>
<evidence type="ECO:0000313" key="3">
    <source>
        <dbReference type="Proteomes" id="UP001499933"/>
    </source>
</evidence>
<protein>
    <submittedName>
        <fullName evidence="2">Uncharacterized protein</fullName>
    </submittedName>
</protein>
<feature type="region of interest" description="Disordered" evidence="1">
    <location>
        <begin position="70"/>
        <end position="89"/>
    </location>
</feature>
<proteinExistence type="predicted"/>
<dbReference type="RefSeq" id="WP_344097428.1">
    <property type="nucleotide sequence ID" value="NZ_BAAAOG010000012.1"/>
</dbReference>
<name>A0ABN2RJ66_9MICO</name>
<gene>
    <name evidence="2" type="ORF">GCM10009776_36370</name>
</gene>
<evidence type="ECO:0000313" key="2">
    <source>
        <dbReference type="EMBL" id="GAA1970010.1"/>
    </source>
</evidence>
<dbReference type="EMBL" id="BAAAOG010000012">
    <property type="protein sequence ID" value="GAA1970010.1"/>
    <property type="molecule type" value="Genomic_DNA"/>
</dbReference>